<evidence type="ECO:0000313" key="2">
    <source>
        <dbReference type="Proteomes" id="UP001165190"/>
    </source>
</evidence>
<proteinExistence type="predicted"/>
<evidence type="ECO:0000313" key="1">
    <source>
        <dbReference type="EMBL" id="GMI70564.1"/>
    </source>
</evidence>
<sequence length="143" mass="16234">MHLITWCSRKQRSVSRSTAEAEFRSIADAASDVLWLQAILQDMHISLDTVPVIWSDNTSAVAMAANSVMHAKTKHVDLDLFFVREKVTSQHMQVRYVPAASQVAYALTKPISVALFQEFHHQLCVRKLSKVEEAREILELRNS</sequence>
<dbReference type="PANTHER" id="PTHR11439">
    <property type="entry name" value="GAG-POL-RELATED RETROTRANSPOSON"/>
    <property type="match status" value="1"/>
</dbReference>
<dbReference type="Proteomes" id="UP001165190">
    <property type="component" value="Unassembled WGS sequence"/>
</dbReference>
<name>A0A9W7LN39_HIBTR</name>
<dbReference type="CDD" id="cd09272">
    <property type="entry name" value="RNase_HI_RT_Ty1"/>
    <property type="match status" value="1"/>
</dbReference>
<gene>
    <name evidence="1" type="ORF">HRI_000725700</name>
</gene>
<reference evidence="1" key="1">
    <citation type="submission" date="2023-05" db="EMBL/GenBank/DDBJ databases">
        <title>Genome and transcriptome analyses reveal genes involved in the formation of fine ridges on petal epidermal cells in Hibiscus trionum.</title>
        <authorList>
            <person name="Koshimizu S."/>
            <person name="Masuda S."/>
            <person name="Ishii T."/>
            <person name="Shirasu K."/>
            <person name="Hoshino A."/>
            <person name="Arita M."/>
        </authorList>
    </citation>
    <scope>NUCLEOTIDE SEQUENCE</scope>
    <source>
        <strain evidence="1">Hamamatsu line</strain>
    </source>
</reference>
<dbReference type="OrthoDB" id="1931513at2759"/>
<keyword evidence="2" id="KW-1185">Reference proteome</keyword>
<accession>A0A9W7LN39</accession>
<organism evidence="1 2">
    <name type="scientific">Hibiscus trionum</name>
    <name type="common">Flower of an hour</name>
    <dbReference type="NCBI Taxonomy" id="183268"/>
    <lineage>
        <taxon>Eukaryota</taxon>
        <taxon>Viridiplantae</taxon>
        <taxon>Streptophyta</taxon>
        <taxon>Embryophyta</taxon>
        <taxon>Tracheophyta</taxon>
        <taxon>Spermatophyta</taxon>
        <taxon>Magnoliopsida</taxon>
        <taxon>eudicotyledons</taxon>
        <taxon>Gunneridae</taxon>
        <taxon>Pentapetalae</taxon>
        <taxon>rosids</taxon>
        <taxon>malvids</taxon>
        <taxon>Malvales</taxon>
        <taxon>Malvaceae</taxon>
        <taxon>Malvoideae</taxon>
        <taxon>Hibiscus</taxon>
    </lineage>
</organism>
<dbReference type="AlphaFoldDB" id="A0A9W7LN39"/>
<dbReference type="PANTHER" id="PTHR11439:SF467">
    <property type="entry name" value="INTEGRASE CATALYTIC DOMAIN-CONTAINING PROTEIN"/>
    <property type="match status" value="1"/>
</dbReference>
<protein>
    <submittedName>
        <fullName evidence="1">Uncharacterized protein</fullName>
    </submittedName>
</protein>
<dbReference type="EMBL" id="BSYR01000009">
    <property type="protein sequence ID" value="GMI70564.1"/>
    <property type="molecule type" value="Genomic_DNA"/>
</dbReference>
<comment type="caution">
    <text evidence="1">The sequence shown here is derived from an EMBL/GenBank/DDBJ whole genome shotgun (WGS) entry which is preliminary data.</text>
</comment>